<evidence type="ECO:0000256" key="1">
    <source>
        <dbReference type="ARBA" id="ARBA00022468"/>
    </source>
</evidence>
<feature type="domain" description="Rho-GAP" evidence="3">
    <location>
        <begin position="124"/>
        <end position="331"/>
    </location>
</feature>
<dbReference type="InterPro" id="IPR008936">
    <property type="entry name" value="Rho_GTPase_activation_prot"/>
</dbReference>
<dbReference type="PANTHER" id="PTHR23176">
    <property type="entry name" value="RHO/RAC/CDC GTPASE-ACTIVATING PROTEIN"/>
    <property type="match status" value="1"/>
</dbReference>
<sequence>MGDDAYRHNTHHHHAGHKKGSFLNKLFARQSSLKAAIGYGPGRGDHECSEKDDEGRASSPSRQQGEHQGSRFHFPHSPLSSSTPIFSSLRTRAGTKVGAEGLTGGRGGTREKSGAIRDCGTGEERLTGRFLPPMTPAATASVKIALDFLGSTALGVEGLYRVSGNKLDVDSLKALMAEGLLVSAETLRSHYPDKHVVAGAIKKVLQEHEPLLSYRLYADFVAASFNPIAGPLEGNEGDRACKEESGGKEGRYMALVQDLRPAPRDLLGHLMRHLVRVAERKEANRMTPENLAVTVGMHLLRKSESVTEDAQASKKQAPAKPFHLPRSVKSAPPGHEACHFFSLTDEMARRTAPLSMRTAEEGIDGEHHASASVTLKPPPKPLGRPPDPLLTGSSSRQEHCLKMDHGRNRSHVNQGNMASGHVMDCAMNREEIRRKDLATAPEVWKVSTGLPSFPEISPQHPPAKPSRSTPQCTSSIEPSVIL</sequence>
<feature type="region of interest" description="Disordered" evidence="2">
    <location>
        <begin position="1"/>
        <end position="22"/>
    </location>
</feature>
<dbReference type="Pfam" id="PF00620">
    <property type="entry name" value="RhoGAP"/>
    <property type="match status" value="1"/>
</dbReference>
<dbReference type="AlphaFoldDB" id="A0A4D9DHE1"/>
<dbReference type="GO" id="GO:0005096">
    <property type="term" value="F:GTPase activator activity"/>
    <property type="evidence" value="ECO:0007669"/>
    <property type="project" value="UniProtKB-KW"/>
</dbReference>
<feature type="region of interest" description="Disordered" evidence="2">
    <location>
        <begin position="304"/>
        <end position="334"/>
    </location>
</feature>
<dbReference type="PROSITE" id="PS50238">
    <property type="entry name" value="RHOGAP"/>
    <property type="match status" value="1"/>
</dbReference>
<dbReference type="Proteomes" id="UP000355283">
    <property type="component" value="Unassembled WGS sequence"/>
</dbReference>
<evidence type="ECO:0000313" key="5">
    <source>
        <dbReference type="Proteomes" id="UP000355283"/>
    </source>
</evidence>
<gene>
    <name evidence="4" type="ORF">NSK_000590</name>
</gene>
<dbReference type="EMBL" id="SDOX01000002">
    <property type="protein sequence ID" value="TFJ88239.1"/>
    <property type="molecule type" value="Genomic_DNA"/>
</dbReference>
<keyword evidence="1" id="KW-0343">GTPase activation</keyword>
<dbReference type="Gene3D" id="1.10.555.10">
    <property type="entry name" value="Rho GTPase activation protein"/>
    <property type="match status" value="1"/>
</dbReference>
<feature type="region of interest" description="Disordered" evidence="2">
    <location>
        <begin position="37"/>
        <end position="115"/>
    </location>
</feature>
<feature type="compositionally biased region" description="Basic and acidic residues" evidence="2">
    <location>
        <begin position="43"/>
        <end position="56"/>
    </location>
</feature>
<dbReference type="GO" id="GO:0005737">
    <property type="term" value="C:cytoplasm"/>
    <property type="evidence" value="ECO:0007669"/>
    <property type="project" value="TreeGrafter"/>
</dbReference>
<evidence type="ECO:0000313" key="4">
    <source>
        <dbReference type="EMBL" id="TFJ88239.1"/>
    </source>
</evidence>
<dbReference type="PANTHER" id="PTHR23176:SF0">
    <property type="entry name" value="RHO GTPASE ACTIVATING PROTEIN AT 19D, ISOFORM D"/>
    <property type="match status" value="1"/>
</dbReference>
<feature type="compositionally biased region" description="Low complexity" evidence="2">
    <location>
        <begin position="77"/>
        <end position="89"/>
    </location>
</feature>
<feature type="compositionally biased region" description="Basic and acidic residues" evidence="2">
    <location>
        <begin position="360"/>
        <end position="369"/>
    </location>
</feature>
<name>A0A4D9DHE1_9STRA</name>
<dbReference type="OrthoDB" id="79452at2759"/>
<feature type="region of interest" description="Disordered" evidence="2">
    <location>
        <begin position="451"/>
        <end position="482"/>
    </location>
</feature>
<accession>A0A4D9DHE1</accession>
<dbReference type="InterPro" id="IPR000198">
    <property type="entry name" value="RhoGAP_dom"/>
</dbReference>
<protein>
    <recommendedName>
        <fullName evidence="3">Rho-GAP domain-containing protein</fullName>
    </recommendedName>
</protein>
<reference evidence="4 5" key="1">
    <citation type="submission" date="2019-01" db="EMBL/GenBank/DDBJ databases">
        <title>Nuclear Genome Assembly of the Microalgal Biofuel strain Nannochloropsis salina CCMP1776.</title>
        <authorList>
            <person name="Hovde B."/>
        </authorList>
    </citation>
    <scope>NUCLEOTIDE SEQUENCE [LARGE SCALE GENOMIC DNA]</scope>
    <source>
        <strain evidence="4 5">CCMP1776</strain>
    </source>
</reference>
<keyword evidence="5" id="KW-1185">Reference proteome</keyword>
<dbReference type="CDD" id="cd00159">
    <property type="entry name" value="RhoGAP"/>
    <property type="match status" value="1"/>
</dbReference>
<dbReference type="GO" id="GO:0007165">
    <property type="term" value="P:signal transduction"/>
    <property type="evidence" value="ECO:0007669"/>
    <property type="project" value="InterPro"/>
</dbReference>
<feature type="compositionally biased region" description="Polar residues" evidence="2">
    <location>
        <begin position="466"/>
        <end position="482"/>
    </location>
</feature>
<organism evidence="4 5">
    <name type="scientific">Nannochloropsis salina CCMP1776</name>
    <dbReference type="NCBI Taxonomy" id="1027361"/>
    <lineage>
        <taxon>Eukaryota</taxon>
        <taxon>Sar</taxon>
        <taxon>Stramenopiles</taxon>
        <taxon>Ochrophyta</taxon>
        <taxon>Eustigmatophyceae</taxon>
        <taxon>Eustigmatales</taxon>
        <taxon>Monodopsidaceae</taxon>
        <taxon>Microchloropsis</taxon>
        <taxon>Microchloropsis salina</taxon>
    </lineage>
</organism>
<dbReference type="InterPro" id="IPR050729">
    <property type="entry name" value="Rho-GAP"/>
</dbReference>
<feature type="region of interest" description="Disordered" evidence="2">
    <location>
        <begin position="360"/>
        <end position="395"/>
    </location>
</feature>
<comment type="caution">
    <text evidence="4">The sequence shown here is derived from an EMBL/GenBank/DDBJ whole genome shotgun (WGS) entry which is preliminary data.</text>
</comment>
<feature type="compositionally biased region" description="Basic residues" evidence="2">
    <location>
        <begin position="8"/>
        <end position="20"/>
    </location>
</feature>
<dbReference type="SUPFAM" id="SSF48350">
    <property type="entry name" value="GTPase activation domain, GAP"/>
    <property type="match status" value="1"/>
</dbReference>
<proteinExistence type="predicted"/>
<evidence type="ECO:0000259" key="3">
    <source>
        <dbReference type="PROSITE" id="PS50238"/>
    </source>
</evidence>
<feature type="compositionally biased region" description="Pro residues" evidence="2">
    <location>
        <begin position="376"/>
        <end position="388"/>
    </location>
</feature>
<evidence type="ECO:0000256" key="2">
    <source>
        <dbReference type="SAM" id="MobiDB-lite"/>
    </source>
</evidence>
<dbReference type="SMART" id="SM00324">
    <property type="entry name" value="RhoGAP"/>
    <property type="match status" value="1"/>
</dbReference>